<evidence type="ECO:0000313" key="5">
    <source>
        <dbReference type="EMBL" id="MBW0494788.1"/>
    </source>
</evidence>
<dbReference type="EMBL" id="AVOT02012748">
    <property type="protein sequence ID" value="MBW0494788.1"/>
    <property type="molecule type" value="Genomic_DNA"/>
</dbReference>
<evidence type="ECO:0000256" key="2">
    <source>
        <dbReference type="PROSITE-ProRule" id="PRU00047"/>
    </source>
</evidence>
<dbReference type="AlphaFoldDB" id="A0A9Q3D5L5"/>
<proteinExistence type="predicted"/>
<evidence type="ECO:0000256" key="3">
    <source>
        <dbReference type="SAM" id="MobiDB-lite"/>
    </source>
</evidence>
<evidence type="ECO:0000256" key="1">
    <source>
        <dbReference type="ARBA" id="ARBA00022664"/>
    </source>
</evidence>
<dbReference type="SUPFAM" id="SSF57756">
    <property type="entry name" value="Retrovirus zinc finger-like domains"/>
    <property type="match status" value="1"/>
</dbReference>
<feature type="compositionally biased region" description="Pro residues" evidence="3">
    <location>
        <begin position="230"/>
        <end position="239"/>
    </location>
</feature>
<dbReference type="Pfam" id="PF07727">
    <property type="entry name" value="RVT_2"/>
    <property type="match status" value="1"/>
</dbReference>
<dbReference type="GO" id="GO:0003676">
    <property type="term" value="F:nucleic acid binding"/>
    <property type="evidence" value="ECO:0007669"/>
    <property type="project" value="InterPro"/>
</dbReference>
<gene>
    <name evidence="5" type="ORF">O181_034503</name>
</gene>
<accession>A0A9Q3D5L5</accession>
<evidence type="ECO:0000313" key="6">
    <source>
        <dbReference type="Proteomes" id="UP000765509"/>
    </source>
</evidence>
<dbReference type="Proteomes" id="UP000765509">
    <property type="component" value="Unassembled WGS sequence"/>
</dbReference>
<dbReference type="InterPro" id="IPR013103">
    <property type="entry name" value="RVT_2"/>
</dbReference>
<protein>
    <recommendedName>
        <fullName evidence="4">CCHC-type domain-containing protein</fullName>
    </recommendedName>
</protein>
<dbReference type="InterPro" id="IPR036875">
    <property type="entry name" value="Znf_CCHC_sf"/>
</dbReference>
<feature type="region of interest" description="Disordered" evidence="3">
    <location>
        <begin position="223"/>
        <end position="258"/>
    </location>
</feature>
<evidence type="ECO:0000259" key="4">
    <source>
        <dbReference type="PROSITE" id="PS50158"/>
    </source>
</evidence>
<dbReference type="OrthoDB" id="3344688at2759"/>
<keyword evidence="1" id="KW-0507">mRNA processing</keyword>
<organism evidence="5 6">
    <name type="scientific">Austropuccinia psidii MF-1</name>
    <dbReference type="NCBI Taxonomy" id="1389203"/>
    <lineage>
        <taxon>Eukaryota</taxon>
        <taxon>Fungi</taxon>
        <taxon>Dikarya</taxon>
        <taxon>Basidiomycota</taxon>
        <taxon>Pucciniomycotina</taxon>
        <taxon>Pucciniomycetes</taxon>
        <taxon>Pucciniales</taxon>
        <taxon>Sphaerophragmiaceae</taxon>
        <taxon>Austropuccinia</taxon>
    </lineage>
</organism>
<keyword evidence="2" id="KW-0863">Zinc-finger</keyword>
<keyword evidence="6" id="KW-1185">Reference proteome</keyword>
<dbReference type="SMART" id="SM00343">
    <property type="entry name" value="ZnF_C2HC"/>
    <property type="match status" value="1"/>
</dbReference>
<name>A0A9Q3D5L5_9BASI</name>
<dbReference type="Gene3D" id="4.10.60.10">
    <property type="entry name" value="Zinc finger, CCHC-type"/>
    <property type="match status" value="1"/>
</dbReference>
<dbReference type="GO" id="GO:0006397">
    <property type="term" value="P:mRNA processing"/>
    <property type="evidence" value="ECO:0007669"/>
    <property type="project" value="UniProtKB-KW"/>
</dbReference>
<dbReference type="PROSITE" id="PS50158">
    <property type="entry name" value="ZF_CCHC"/>
    <property type="match status" value="1"/>
</dbReference>
<dbReference type="InterPro" id="IPR001878">
    <property type="entry name" value="Znf_CCHC"/>
</dbReference>
<dbReference type="GO" id="GO:0008270">
    <property type="term" value="F:zinc ion binding"/>
    <property type="evidence" value="ECO:0007669"/>
    <property type="project" value="UniProtKB-KW"/>
</dbReference>
<feature type="domain" description="CCHC-type" evidence="4">
    <location>
        <begin position="207"/>
        <end position="221"/>
    </location>
</feature>
<sequence length="752" mass="83535">MTNSCRSQWVAGLNNVLCIAFNSKLSVDDNPLLLENRSPQENRAISHFIDVTIPPDFALCIGVILARTSSKDFFDAIKARCCPGNHFQKLKVVRDLLGVLIEKGAGHPQSNTTIILTLRRAFSMFKKLGVDADELEGLLAQPVCHAPPNVGQVAFDQLVTVEILAKGDKKPSLTFIGQVIMNALQKNADSGQRPSPFVYCVRFGGSCFHCGHPGHWQADCPHTKGFANPNPRPPSPGPSLPVRQGTPEQQLQPKPASHYQREQVSQVKFVEHDTANRVLIDFGVYIHLSGSHHFTTTMQDIPPFHIFFADSNSSMTISQMTTLKLPVKNRFVIIHDVPFSQKISGQYFKKRMENLHDQALKKLVSNRGGEFLNNQFKKLSEDGSVGKHHFPSISIFHGLVKTHFQGAIDSLVLVKDVSIPEHLGQALLGQHHKNWRQACVANLDQMATMDVWEVLEKKLGMKTIGHRGDFAIKKNVNGRVDHFKARLVAHGDRQRRRVDCAEMYVPTASLMSLCLVLATAALRSWRVASFDVSGAYLYSLVEETVLIEPPVDFLPEVWGKALHLKKALYGMQQAGWCWWKFLSGILSRMGFVATEISDFKTILCAKLDIKWSNEVQQIVGLKCTIGEGEVPIAQRHLTNSILNAYPRRVLWQDSPLPTLPVGSLLPDEAILDPTPFQSVIGSLAYLVSGSRPDLAFTMNYLAPHSMGPTAAHWDLLDHVIGYLLKTRHCGIHLRPGTLSLSLWRDAGSGGDL</sequence>
<keyword evidence="2" id="KW-0479">Metal-binding</keyword>
<comment type="caution">
    <text evidence="5">The sequence shown here is derived from an EMBL/GenBank/DDBJ whole genome shotgun (WGS) entry which is preliminary data.</text>
</comment>
<reference evidence="5" key="1">
    <citation type="submission" date="2021-03" db="EMBL/GenBank/DDBJ databases">
        <title>Draft genome sequence of rust myrtle Austropuccinia psidii MF-1, a brazilian biotype.</title>
        <authorList>
            <person name="Quecine M.C."/>
            <person name="Pachon D.M.R."/>
            <person name="Bonatelli M.L."/>
            <person name="Correr F.H."/>
            <person name="Franceschini L.M."/>
            <person name="Leite T.F."/>
            <person name="Margarido G.R.A."/>
            <person name="Almeida C.A."/>
            <person name="Ferrarezi J.A."/>
            <person name="Labate C.A."/>
        </authorList>
    </citation>
    <scope>NUCLEOTIDE SEQUENCE</scope>
    <source>
        <strain evidence="5">MF-1</strain>
    </source>
</reference>
<dbReference type="Pfam" id="PF00098">
    <property type="entry name" value="zf-CCHC"/>
    <property type="match status" value="1"/>
</dbReference>
<keyword evidence="2" id="KW-0862">Zinc</keyword>